<protein>
    <recommendedName>
        <fullName evidence="5">Core-binding (CB) domain-containing protein</fullName>
    </recommendedName>
</protein>
<gene>
    <name evidence="6" type="ORF">B7Z70_11210</name>
</gene>
<dbReference type="InterPro" id="IPR024457">
    <property type="entry name" value="Putative_integrase_N"/>
</dbReference>
<dbReference type="GO" id="GO:0003677">
    <property type="term" value="F:DNA binding"/>
    <property type="evidence" value="ECO:0007669"/>
    <property type="project" value="UniProtKB-UniRule"/>
</dbReference>
<dbReference type="Pfam" id="PF12835">
    <property type="entry name" value="Integrase_1"/>
    <property type="match status" value="1"/>
</dbReference>
<feature type="non-terminal residue" evidence="6">
    <location>
        <position position="204"/>
    </location>
</feature>
<dbReference type="Gene3D" id="1.10.150.130">
    <property type="match status" value="1"/>
</dbReference>
<evidence type="ECO:0000259" key="5">
    <source>
        <dbReference type="PROSITE" id="PS51900"/>
    </source>
</evidence>
<sequence length="204" mass="22849">MSLIDDLQKAADQNGGSATRSARRTTARQLANFADKFGIKDVRQIKPKTIVRFIDSLKASNSTRALQNKMSHVREILRATKRDHLADENLISNSRLGISGASRIGTHEAISDAQFTEMIKMLPEDVRIAAELQRALGLRIAEVVGAGRKDILMQLQRDIRREYRKEVFISEQTKGGKARNTSLSKEQYEKAQEVIGRAVECLQS</sequence>
<dbReference type="AlphaFoldDB" id="A0A257SRN0"/>
<dbReference type="Proteomes" id="UP000216779">
    <property type="component" value="Unassembled WGS sequence"/>
</dbReference>
<dbReference type="InterPro" id="IPR013762">
    <property type="entry name" value="Integrase-like_cat_sf"/>
</dbReference>
<dbReference type="InterPro" id="IPR044068">
    <property type="entry name" value="CB"/>
</dbReference>
<dbReference type="GO" id="GO:0006310">
    <property type="term" value="P:DNA recombination"/>
    <property type="evidence" value="ECO:0007669"/>
    <property type="project" value="UniProtKB-KW"/>
</dbReference>
<feature type="domain" description="Core-binding (CB)" evidence="5">
    <location>
        <begin position="1"/>
        <end position="81"/>
    </location>
</feature>
<keyword evidence="1" id="KW-0229">DNA integration</keyword>
<accession>A0A257SRN0</accession>
<dbReference type="EMBL" id="NCBC01000495">
    <property type="protein sequence ID" value="OYV75110.1"/>
    <property type="molecule type" value="Genomic_DNA"/>
</dbReference>
<evidence type="ECO:0000256" key="3">
    <source>
        <dbReference type="ARBA" id="ARBA00023172"/>
    </source>
</evidence>
<dbReference type="InterPro" id="IPR024456">
    <property type="entry name" value="Integrase_catalytic_putative"/>
</dbReference>
<dbReference type="Pfam" id="PF12834">
    <property type="entry name" value="Phage_int_SAM_2"/>
    <property type="match status" value="1"/>
</dbReference>
<evidence type="ECO:0000256" key="1">
    <source>
        <dbReference type="ARBA" id="ARBA00022908"/>
    </source>
</evidence>
<keyword evidence="3" id="KW-0233">DNA recombination</keyword>
<keyword evidence="2 4" id="KW-0238">DNA-binding</keyword>
<dbReference type="PROSITE" id="PS51900">
    <property type="entry name" value="CB"/>
    <property type="match status" value="1"/>
</dbReference>
<organism evidence="6 7">
    <name type="scientific">Acidithiobacillus ferrivorans</name>
    <dbReference type="NCBI Taxonomy" id="160808"/>
    <lineage>
        <taxon>Bacteria</taxon>
        <taxon>Pseudomonadati</taxon>
        <taxon>Pseudomonadota</taxon>
        <taxon>Acidithiobacillia</taxon>
        <taxon>Acidithiobacillales</taxon>
        <taxon>Acidithiobacillaceae</taxon>
        <taxon>Acidithiobacillus</taxon>
    </lineage>
</organism>
<evidence type="ECO:0000313" key="7">
    <source>
        <dbReference type="Proteomes" id="UP000216779"/>
    </source>
</evidence>
<proteinExistence type="predicted"/>
<name>A0A257SRN0_9PROT</name>
<reference evidence="6 7" key="1">
    <citation type="submission" date="2017-03" db="EMBL/GenBank/DDBJ databases">
        <title>Lifting the veil on microbial sulfur biogeochemistry in mining wastewaters.</title>
        <authorList>
            <person name="Kantor R.S."/>
            <person name="Colenbrander Nelson T."/>
            <person name="Marshall S."/>
            <person name="Bennett D."/>
            <person name="Apte S."/>
            <person name="Camacho D."/>
            <person name="Thomas B.C."/>
            <person name="Warren L.A."/>
            <person name="Banfield J.F."/>
        </authorList>
    </citation>
    <scope>NUCLEOTIDE SEQUENCE [LARGE SCALE GENOMIC DNA]</scope>
    <source>
        <strain evidence="6">21-59-9</strain>
    </source>
</reference>
<dbReference type="SUPFAM" id="SSF56349">
    <property type="entry name" value="DNA breaking-rejoining enzymes"/>
    <property type="match status" value="1"/>
</dbReference>
<evidence type="ECO:0000256" key="2">
    <source>
        <dbReference type="ARBA" id="ARBA00023125"/>
    </source>
</evidence>
<dbReference type="Gene3D" id="1.10.443.10">
    <property type="entry name" value="Intergrase catalytic core"/>
    <property type="match status" value="1"/>
</dbReference>
<comment type="caution">
    <text evidence="6">The sequence shown here is derived from an EMBL/GenBank/DDBJ whole genome shotgun (WGS) entry which is preliminary data.</text>
</comment>
<dbReference type="InterPro" id="IPR011010">
    <property type="entry name" value="DNA_brk_join_enz"/>
</dbReference>
<dbReference type="GO" id="GO:0015074">
    <property type="term" value="P:DNA integration"/>
    <property type="evidence" value="ECO:0007669"/>
    <property type="project" value="UniProtKB-KW"/>
</dbReference>
<dbReference type="InterPro" id="IPR010998">
    <property type="entry name" value="Integrase_recombinase_N"/>
</dbReference>
<evidence type="ECO:0000313" key="6">
    <source>
        <dbReference type="EMBL" id="OYV75110.1"/>
    </source>
</evidence>
<evidence type="ECO:0000256" key="4">
    <source>
        <dbReference type="PROSITE-ProRule" id="PRU01248"/>
    </source>
</evidence>